<dbReference type="Gramene" id="Zm00001eb118110_T001">
    <property type="protein sequence ID" value="Zm00001eb118110_P001"/>
    <property type="gene ID" value="Zm00001eb118110"/>
</dbReference>
<dbReference type="InParanoid" id="A0A804MX15"/>
<dbReference type="Proteomes" id="UP000007305">
    <property type="component" value="Chromosome 2"/>
</dbReference>
<reference evidence="1" key="3">
    <citation type="submission" date="2021-05" db="UniProtKB">
        <authorList>
            <consortium name="EnsemblPlants"/>
        </authorList>
    </citation>
    <scope>IDENTIFICATION</scope>
    <source>
        <strain evidence="1">cv. B73</strain>
    </source>
</reference>
<reference evidence="2" key="1">
    <citation type="submission" date="2015-12" db="EMBL/GenBank/DDBJ databases">
        <title>Update maize B73 reference genome by single molecule sequencing technologies.</title>
        <authorList>
            <consortium name="Maize Genome Sequencing Project"/>
            <person name="Ware D."/>
        </authorList>
    </citation>
    <scope>NUCLEOTIDE SEQUENCE [LARGE SCALE GENOMIC DNA]</scope>
    <source>
        <strain evidence="2">cv. B73</strain>
    </source>
</reference>
<accession>A0A804MX15</accession>
<proteinExistence type="predicted"/>
<dbReference type="EnsemblPlants" id="Zm00001eb118110_T001">
    <property type="protein sequence ID" value="Zm00001eb118110_P001"/>
    <property type="gene ID" value="Zm00001eb118110"/>
</dbReference>
<evidence type="ECO:0000313" key="2">
    <source>
        <dbReference type="Proteomes" id="UP000007305"/>
    </source>
</evidence>
<sequence length="102" mass="11279">MDHPSDTSSQVVMNLRINDRGVSRRLLDRDPRHLLLHPPQILPRWRRGRGSAAGIMVAVQGGATATKRTRRDDVAAAPPAVDDVELVVQVLMLECTFRMADG</sequence>
<dbReference type="AlphaFoldDB" id="A0A804MX15"/>
<keyword evidence="2" id="KW-1185">Reference proteome</keyword>
<reference evidence="1" key="2">
    <citation type="submission" date="2019-07" db="EMBL/GenBank/DDBJ databases">
        <authorList>
            <person name="Seetharam A."/>
            <person name="Woodhouse M."/>
            <person name="Cannon E."/>
        </authorList>
    </citation>
    <scope>NUCLEOTIDE SEQUENCE [LARGE SCALE GENOMIC DNA]</scope>
    <source>
        <strain evidence="1">cv. B73</strain>
    </source>
</reference>
<protein>
    <submittedName>
        <fullName evidence="1">Uncharacterized protein</fullName>
    </submittedName>
</protein>
<name>A0A804MX15_MAIZE</name>
<organism evidence="1 2">
    <name type="scientific">Zea mays</name>
    <name type="common">Maize</name>
    <dbReference type="NCBI Taxonomy" id="4577"/>
    <lineage>
        <taxon>Eukaryota</taxon>
        <taxon>Viridiplantae</taxon>
        <taxon>Streptophyta</taxon>
        <taxon>Embryophyta</taxon>
        <taxon>Tracheophyta</taxon>
        <taxon>Spermatophyta</taxon>
        <taxon>Magnoliopsida</taxon>
        <taxon>Liliopsida</taxon>
        <taxon>Poales</taxon>
        <taxon>Poaceae</taxon>
        <taxon>PACMAD clade</taxon>
        <taxon>Panicoideae</taxon>
        <taxon>Andropogonodae</taxon>
        <taxon>Andropogoneae</taxon>
        <taxon>Tripsacinae</taxon>
        <taxon>Zea</taxon>
    </lineage>
</organism>
<evidence type="ECO:0000313" key="1">
    <source>
        <dbReference type="EnsemblPlants" id="Zm00001eb118110_P001"/>
    </source>
</evidence>